<organism evidence="9 10">
    <name type="scientific">Conger conger</name>
    <name type="common">Conger eel</name>
    <name type="synonym">Muraena conger</name>
    <dbReference type="NCBI Taxonomy" id="82655"/>
    <lineage>
        <taxon>Eukaryota</taxon>
        <taxon>Metazoa</taxon>
        <taxon>Chordata</taxon>
        <taxon>Craniata</taxon>
        <taxon>Vertebrata</taxon>
        <taxon>Euteleostomi</taxon>
        <taxon>Actinopterygii</taxon>
        <taxon>Neopterygii</taxon>
        <taxon>Teleostei</taxon>
        <taxon>Anguilliformes</taxon>
        <taxon>Congridae</taxon>
        <taxon>Conger</taxon>
    </lineage>
</organism>
<feature type="domain" description="Sushi" evidence="8">
    <location>
        <begin position="110"/>
        <end position="166"/>
    </location>
</feature>
<dbReference type="PROSITE" id="PS50923">
    <property type="entry name" value="SUSHI"/>
    <property type="match status" value="3"/>
</dbReference>
<evidence type="ECO:0000256" key="2">
    <source>
        <dbReference type="ARBA" id="ARBA00022729"/>
    </source>
</evidence>
<keyword evidence="6" id="KW-0325">Glycoprotein</keyword>
<dbReference type="Pfam" id="PF00084">
    <property type="entry name" value="Sushi"/>
    <property type="match status" value="3"/>
</dbReference>
<comment type="subcellular location">
    <subcellularLocation>
        <location evidence="1">Membrane</location>
    </subcellularLocation>
</comment>
<dbReference type="Proteomes" id="UP001152803">
    <property type="component" value="Unassembled WGS sequence"/>
</dbReference>
<comment type="caution">
    <text evidence="7">Lacks conserved residue(s) required for the propagation of feature annotation.</text>
</comment>
<accession>A0A9Q1E0J2</accession>
<protein>
    <recommendedName>
        <fullName evidence="8">Sushi domain-containing protein</fullName>
    </recommendedName>
</protein>
<feature type="disulfide bond" evidence="7">
    <location>
        <begin position="138"/>
        <end position="165"/>
    </location>
</feature>
<keyword evidence="3" id="KW-0677">Repeat</keyword>
<dbReference type="GO" id="GO:0016020">
    <property type="term" value="C:membrane"/>
    <property type="evidence" value="ECO:0007669"/>
    <property type="project" value="UniProtKB-SubCell"/>
</dbReference>
<dbReference type="InterPro" id="IPR000436">
    <property type="entry name" value="Sushi_SCR_CCP_dom"/>
</dbReference>
<dbReference type="SUPFAM" id="SSF57535">
    <property type="entry name" value="Complement control module/SCR domain"/>
    <property type="match status" value="3"/>
</dbReference>
<dbReference type="FunFam" id="2.10.70.10:FF:000011">
    <property type="entry name" value="CUB and sushi domain-containing protein 3 isoform A"/>
    <property type="match status" value="1"/>
</dbReference>
<dbReference type="OrthoDB" id="6127264at2759"/>
<evidence type="ECO:0000256" key="1">
    <source>
        <dbReference type="ARBA" id="ARBA00004370"/>
    </source>
</evidence>
<evidence type="ECO:0000256" key="7">
    <source>
        <dbReference type="PROSITE-ProRule" id="PRU00302"/>
    </source>
</evidence>
<dbReference type="PANTHER" id="PTHR45656">
    <property type="entry name" value="PROTEIN CBR-CLEC-78"/>
    <property type="match status" value="1"/>
</dbReference>
<feature type="domain" description="Sushi" evidence="8">
    <location>
        <begin position="47"/>
        <end position="109"/>
    </location>
</feature>
<reference evidence="9" key="1">
    <citation type="journal article" date="2023" name="Science">
        <title>Genome structures resolve the early diversification of teleost fishes.</title>
        <authorList>
            <person name="Parey E."/>
            <person name="Louis A."/>
            <person name="Montfort J."/>
            <person name="Bouchez O."/>
            <person name="Roques C."/>
            <person name="Iampietro C."/>
            <person name="Lluch J."/>
            <person name="Castinel A."/>
            <person name="Donnadieu C."/>
            <person name="Desvignes T."/>
            <person name="Floi Bucao C."/>
            <person name="Jouanno E."/>
            <person name="Wen M."/>
            <person name="Mejri S."/>
            <person name="Dirks R."/>
            <person name="Jansen H."/>
            <person name="Henkel C."/>
            <person name="Chen W.J."/>
            <person name="Zahm M."/>
            <person name="Cabau C."/>
            <person name="Klopp C."/>
            <person name="Thompson A.W."/>
            <person name="Robinson-Rechavi M."/>
            <person name="Braasch I."/>
            <person name="Lecointre G."/>
            <person name="Bobe J."/>
            <person name="Postlethwait J.H."/>
            <person name="Berthelot C."/>
            <person name="Roest Crollius H."/>
            <person name="Guiguen Y."/>
        </authorList>
    </citation>
    <scope>NUCLEOTIDE SEQUENCE</scope>
    <source>
        <strain evidence="9">Concon-B</strain>
    </source>
</reference>
<dbReference type="CDD" id="cd00033">
    <property type="entry name" value="CCP"/>
    <property type="match status" value="3"/>
</dbReference>
<keyword evidence="2" id="KW-0732">Signal</keyword>
<feature type="domain" description="Sushi" evidence="8">
    <location>
        <begin position="1"/>
        <end position="46"/>
    </location>
</feature>
<evidence type="ECO:0000256" key="6">
    <source>
        <dbReference type="ARBA" id="ARBA00023180"/>
    </source>
</evidence>
<dbReference type="InterPro" id="IPR051277">
    <property type="entry name" value="SEZ6_CSMD_C4BPB_Regulators"/>
</dbReference>
<feature type="non-terminal residue" evidence="9">
    <location>
        <position position="1"/>
    </location>
</feature>
<feature type="disulfide bond" evidence="7">
    <location>
        <begin position="17"/>
        <end position="44"/>
    </location>
</feature>
<gene>
    <name evidence="9" type="ORF">COCON_G00000510</name>
</gene>
<keyword evidence="7" id="KW-0768">Sushi</keyword>
<keyword evidence="5 7" id="KW-1015">Disulfide bond</keyword>
<evidence type="ECO:0000313" key="9">
    <source>
        <dbReference type="EMBL" id="KAJ8287392.1"/>
    </source>
</evidence>
<proteinExistence type="predicted"/>
<feature type="disulfide bond" evidence="7">
    <location>
        <begin position="80"/>
        <end position="107"/>
    </location>
</feature>
<dbReference type="SMART" id="SM00032">
    <property type="entry name" value="CCP"/>
    <property type="match status" value="3"/>
</dbReference>
<evidence type="ECO:0000256" key="5">
    <source>
        <dbReference type="ARBA" id="ARBA00023157"/>
    </source>
</evidence>
<comment type="caution">
    <text evidence="9">The sequence shown here is derived from an EMBL/GenBank/DDBJ whole genome shotgun (WGS) entry which is preliminary data.</text>
</comment>
<dbReference type="InterPro" id="IPR035976">
    <property type="entry name" value="Sushi/SCR/CCP_sf"/>
</dbReference>
<evidence type="ECO:0000259" key="8">
    <source>
        <dbReference type="PROSITE" id="PS50923"/>
    </source>
</evidence>
<evidence type="ECO:0000256" key="3">
    <source>
        <dbReference type="ARBA" id="ARBA00022737"/>
    </source>
</evidence>
<dbReference type="Gene3D" id="2.10.70.10">
    <property type="entry name" value="Complement Module, domain 1"/>
    <property type="match status" value="3"/>
</dbReference>
<sequence>MTHGAKFNLNDIVQFVCNTGYSLEGALKSHCQPNGQWSNALPSCKIVSCVDPGFVENSVRQVLSSGLQRFSFQSSVSYTCSPGYYSLGTTSLTCQGDGTWDRAQPKCLLVVCDQPGVPPHGQVSGDRRTVGSLVRYSCVAPHSLLGNATRMCQLNGLWSGAVPHCS</sequence>
<evidence type="ECO:0000313" key="10">
    <source>
        <dbReference type="Proteomes" id="UP001152803"/>
    </source>
</evidence>
<dbReference type="PANTHER" id="PTHR45656:SF4">
    <property type="entry name" value="PROTEIN CBR-CLEC-78"/>
    <property type="match status" value="1"/>
</dbReference>
<dbReference type="AlphaFoldDB" id="A0A9Q1E0J2"/>
<keyword evidence="4" id="KW-0472">Membrane</keyword>
<dbReference type="EMBL" id="JAFJMO010000001">
    <property type="protein sequence ID" value="KAJ8287392.1"/>
    <property type="molecule type" value="Genomic_DNA"/>
</dbReference>
<name>A0A9Q1E0J2_CONCO</name>
<evidence type="ECO:0000256" key="4">
    <source>
        <dbReference type="ARBA" id="ARBA00023136"/>
    </source>
</evidence>
<keyword evidence="10" id="KW-1185">Reference proteome</keyword>